<dbReference type="EMBL" id="JAJSOF020000011">
    <property type="protein sequence ID" value="KAJ4443941.1"/>
    <property type="molecule type" value="Genomic_DNA"/>
</dbReference>
<organism evidence="12 13">
    <name type="scientific">Periplaneta americana</name>
    <name type="common">American cockroach</name>
    <name type="synonym">Blatta americana</name>
    <dbReference type="NCBI Taxonomy" id="6978"/>
    <lineage>
        <taxon>Eukaryota</taxon>
        <taxon>Metazoa</taxon>
        <taxon>Ecdysozoa</taxon>
        <taxon>Arthropoda</taxon>
        <taxon>Hexapoda</taxon>
        <taxon>Insecta</taxon>
        <taxon>Pterygota</taxon>
        <taxon>Neoptera</taxon>
        <taxon>Polyneoptera</taxon>
        <taxon>Dictyoptera</taxon>
        <taxon>Blattodea</taxon>
        <taxon>Blattoidea</taxon>
        <taxon>Blattidae</taxon>
        <taxon>Blattinae</taxon>
        <taxon>Periplaneta</taxon>
    </lineage>
</organism>
<reference evidence="12 13" key="1">
    <citation type="journal article" date="2022" name="Allergy">
        <title>Genome assembly and annotation of Periplaneta americana reveal a comprehensive cockroach allergen profile.</title>
        <authorList>
            <person name="Wang L."/>
            <person name="Xiong Q."/>
            <person name="Saelim N."/>
            <person name="Wang L."/>
            <person name="Nong W."/>
            <person name="Wan A.T."/>
            <person name="Shi M."/>
            <person name="Liu X."/>
            <person name="Cao Q."/>
            <person name="Hui J.H.L."/>
            <person name="Sookrung N."/>
            <person name="Leung T.F."/>
            <person name="Tungtrongchitr A."/>
            <person name="Tsui S.K.W."/>
        </authorList>
    </citation>
    <scope>NUCLEOTIDE SEQUENCE [LARGE SCALE GENOMIC DNA]</scope>
    <source>
        <strain evidence="12">PWHHKU_190912</strain>
    </source>
</reference>
<dbReference type="Proteomes" id="UP001148838">
    <property type="component" value="Unassembled WGS sequence"/>
</dbReference>
<evidence type="ECO:0000313" key="12">
    <source>
        <dbReference type="EMBL" id="KAJ4443941.1"/>
    </source>
</evidence>
<name>A0ABQ8TDC2_PERAM</name>
<dbReference type="InterPro" id="IPR052192">
    <property type="entry name" value="Insect_Ionotropic_Sensory_Rcpt"/>
</dbReference>
<keyword evidence="6 9" id="KW-0472">Membrane</keyword>
<keyword evidence="4 9" id="KW-0812">Transmembrane</keyword>
<dbReference type="PANTHER" id="PTHR42643:SF24">
    <property type="entry name" value="IONOTROPIC RECEPTOR 60A"/>
    <property type="match status" value="1"/>
</dbReference>
<keyword evidence="8" id="KW-0325">Glycoprotein</keyword>
<dbReference type="Pfam" id="PF00060">
    <property type="entry name" value="Lig_chan"/>
    <property type="match status" value="1"/>
</dbReference>
<evidence type="ECO:0000256" key="1">
    <source>
        <dbReference type="ARBA" id="ARBA00004651"/>
    </source>
</evidence>
<dbReference type="InterPro" id="IPR001320">
    <property type="entry name" value="Iontro_rcpt_C"/>
</dbReference>
<feature type="transmembrane region" description="Helical" evidence="9">
    <location>
        <begin position="385"/>
        <end position="404"/>
    </location>
</feature>
<comment type="caution">
    <text evidence="12">The sequence shown here is derived from an EMBL/GenBank/DDBJ whole genome shotgun (WGS) entry which is preliminary data.</text>
</comment>
<feature type="transmembrane region" description="Helical" evidence="9">
    <location>
        <begin position="447"/>
        <end position="466"/>
    </location>
</feature>
<keyword evidence="5 9" id="KW-1133">Transmembrane helix</keyword>
<feature type="transmembrane region" description="Helical" evidence="9">
    <location>
        <begin position="638"/>
        <end position="655"/>
    </location>
</feature>
<feature type="chain" id="PRO_5046615399" description="Ionotropic glutamate receptor C-terminal domain-containing protein" evidence="10">
    <location>
        <begin position="21"/>
        <end position="685"/>
    </location>
</feature>
<comment type="subcellular location">
    <subcellularLocation>
        <location evidence="1">Cell membrane</location>
        <topology evidence="1">Multi-pass membrane protein</topology>
    </subcellularLocation>
</comment>
<evidence type="ECO:0000256" key="2">
    <source>
        <dbReference type="ARBA" id="ARBA00008685"/>
    </source>
</evidence>
<feature type="signal peptide" evidence="10">
    <location>
        <begin position="1"/>
        <end position="20"/>
    </location>
</feature>
<sequence>MGTIKTMCITFASLIICSSSEDLQLAQCLLHIMKRNFLPELNVIISYDDEVSKNSSQTPKCLRCAEQTFTPSSEVNTLINMEVIHSSQQISFLLMSRRAEIQINTNVDALGIYGNFILISEYEISEDIIDDVTQQLLNLRHSMMWNARQRFVAAVPNVRNDSKERVAEDVLAAFWKHNVINAIVLTPSYQRIPEEEQVPLMNVYTWFPYHPVGRCANVKDAVLVDQWVVDGEDETYFLYNASLFPKKTGLKFTGCTLTIGTFEYAPVVMDVESQNNVSTVYKGGTEVFLTRIIAEKMNMSLVVLNPPADGWRWGFETNGKWTGVTGMLINGECDTVMGNWYYRCHLVEEVECITQHNMDDTRWFVPCAKPYPRWLSITRVFQPSLWLSFFLTYVTIAFVMRKLVQIKKSTFKDYKLKYIYNSLVECLLDFWAVILGQSACDIPQVTLIRSLFLLWLVMCLAINTVYQTFLTTFLIEPGLQQQISSEDELLNSNLVLGIPDTYVSLYPDLKDDRYKRQIHCPNVLKCQDRVALKGDMSVLFSILNTEYVTATRHTDGSGKPKICRFYENYSNQFVSFPFLKGNPYTERFEQIVFIILESGLKEKWWSDIKYIATLKSILRESSTSDDYVQMSLEHFQSAFLLLVLGYILALLSLFLEICCRYRKPRYALKHKNLDKEINVVKDKNN</sequence>
<evidence type="ECO:0000256" key="7">
    <source>
        <dbReference type="ARBA" id="ARBA00023170"/>
    </source>
</evidence>
<dbReference type="PANTHER" id="PTHR42643">
    <property type="entry name" value="IONOTROPIC RECEPTOR 20A-RELATED"/>
    <property type="match status" value="1"/>
</dbReference>
<accession>A0ABQ8TDC2</accession>
<evidence type="ECO:0000256" key="5">
    <source>
        <dbReference type="ARBA" id="ARBA00022989"/>
    </source>
</evidence>
<feature type="domain" description="Ionotropic glutamate receptor C-terminal" evidence="11">
    <location>
        <begin position="384"/>
        <end position="645"/>
    </location>
</feature>
<keyword evidence="10" id="KW-0732">Signal</keyword>
<evidence type="ECO:0000256" key="3">
    <source>
        <dbReference type="ARBA" id="ARBA00022475"/>
    </source>
</evidence>
<proteinExistence type="inferred from homology"/>
<evidence type="ECO:0000256" key="4">
    <source>
        <dbReference type="ARBA" id="ARBA00022692"/>
    </source>
</evidence>
<dbReference type="Gene3D" id="1.10.287.70">
    <property type="match status" value="1"/>
</dbReference>
<evidence type="ECO:0000256" key="10">
    <source>
        <dbReference type="SAM" id="SignalP"/>
    </source>
</evidence>
<protein>
    <recommendedName>
        <fullName evidence="11">Ionotropic glutamate receptor C-terminal domain-containing protein</fullName>
    </recommendedName>
</protein>
<keyword evidence="13" id="KW-1185">Reference proteome</keyword>
<evidence type="ECO:0000256" key="9">
    <source>
        <dbReference type="SAM" id="Phobius"/>
    </source>
</evidence>
<evidence type="ECO:0000313" key="13">
    <source>
        <dbReference type="Proteomes" id="UP001148838"/>
    </source>
</evidence>
<gene>
    <name evidence="12" type="ORF">ANN_05730</name>
</gene>
<keyword evidence="7" id="KW-0675">Receptor</keyword>
<comment type="similarity">
    <text evidence="2">Belongs to the glutamate-gated ion channel (TC 1.A.10.1) family.</text>
</comment>
<keyword evidence="3" id="KW-1003">Cell membrane</keyword>
<evidence type="ECO:0000259" key="11">
    <source>
        <dbReference type="Pfam" id="PF00060"/>
    </source>
</evidence>
<evidence type="ECO:0000256" key="6">
    <source>
        <dbReference type="ARBA" id="ARBA00023136"/>
    </source>
</evidence>
<dbReference type="SUPFAM" id="SSF53850">
    <property type="entry name" value="Periplasmic binding protein-like II"/>
    <property type="match status" value="1"/>
</dbReference>
<evidence type="ECO:0000256" key="8">
    <source>
        <dbReference type="ARBA" id="ARBA00023180"/>
    </source>
</evidence>
<dbReference type="Gene3D" id="3.40.190.10">
    <property type="entry name" value="Periplasmic binding protein-like II"/>
    <property type="match status" value="1"/>
</dbReference>